<dbReference type="EMBL" id="JRUQ01000018">
    <property type="protein sequence ID" value="KGT95249.1"/>
    <property type="molecule type" value="Genomic_DNA"/>
</dbReference>
<dbReference type="Proteomes" id="UP000030351">
    <property type="component" value="Unassembled WGS sequence"/>
</dbReference>
<accession>A0A0A3ZBR4</accession>
<dbReference type="InterPro" id="IPR003458">
    <property type="entry name" value="Phage_T4_Gp38_tail_assem"/>
</dbReference>
<dbReference type="RefSeq" id="WP_034888764.1">
    <property type="nucleotide sequence ID" value="NZ_JRUQ01000018.1"/>
</dbReference>
<sequence>MKFYFSPSNLAFYQDAFRSYYDAAGSWPADVVEISEDVFNQFTCATPDGKVLTCVSGQPLWEDAPAPSQEERVATAEQRRAELRLIADKAVEPLQDAVDLNMATDAEIASLNAWKQYRVYLNRTDISLAPDIAWPEIPA</sequence>
<proteinExistence type="predicted"/>
<dbReference type="eggNOG" id="COG2110">
    <property type="taxonomic scope" value="Bacteria"/>
</dbReference>
<evidence type="ECO:0000313" key="1">
    <source>
        <dbReference type="EMBL" id="KGT95249.1"/>
    </source>
</evidence>
<gene>
    <name evidence="1" type="ORF">NG99_04305</name>
</gene>
<organism evidence="1 2">
    <name type="scientific">Erwinia typographi</name>
    <dbReference type="NCBI Taxonomy" id="371042"/>
    <lineage>
        <taxon>Bacteria</taxon>
        <taxon>Pseudomonadati</taxon>
        <taxon>Pseudomonadota</taxon>
        <taxon>Gammaproteobacteria</taxon>
        <taxon>Enterobacterales</taxon>
        <taxon>Erwiniaceae</taxon>
        <taxon>Erwinia</taxon>
    </lineage>
</organism>
<dbReference type="AlphaFoldDB" id="A0A0A3ZBR4"/>
<name>A0A0A3ZBR4_9GAMM</name>
<protein>
    <recommendedName>
        <fullName evidence="3">Tail fiber assembly protein</fullName>
    </recommendedName>
</protein>
<keyword evidence="2" id="KW-1185">Reference proteome</keyword>
<dbReference type="STRING" id="371042.NG99_04305"/>
<reference evidence="1 2" key="1">
    <citation type="submission" date="2014-10" db="EMBL/GenBank/DDBJ databases">
        <title>Genome sequence of Erwinia typographi M043b.</title>
        <authorList>
            <person name="Chan K.-G."/>
            <person name="Tan W.-S."/>
        </authorList>
    </citation>
    <scope>NUCLEOTIDE SEQUENCE [LARGE SCALE GENOMIC DNA]</scope>
    <source>
        <strain evidence="1 2">M043b</strain>
    </source>
</reference>
<evidence type="ECO:0008006" key="3">
    <source>
        <dbReference type="Google" id="ProtNLM"/>
    </source>
</evidence>
<dbReference type="InterPro" id="IPR051220">
    <property type="entry name" value="TFA_Chaperone"/>
</dbReference>
<dbReference type="OrthoDB" id="8778827at2"/>
<dbReference type="PANTHER" id="PTHR34413:SF2">
    <property type="entry name" value="PROPHAGE TAIL FIBER ASSEMBLY PROTEIN HOMOLOG TFAE-RELATED"/>
    <property type="match status" value="1"/>
</dbReference>
<dbReference type="Pfam" id="PF02413">
    <property type="entry name" value="Caudo_TAP"/>
    <property type="match status" value="1"/>
</dbReference>
<comment type="caution">
    <text evidence="1">The sequence shown here is derived from an EMBL/GenBank/DDBJ whole genome shotgun (WGS) entry which is preliminary data.</text>
</comment>
<evidence type="ECO:0000313" key="2">
    <source>
        <dbReference type="Proteomes" id="UP000030351"/>
    </source>
</evidence>
<dbReference type="PANTHER" id="PTHR34413">
    <property type="entry name" value="PROPHAGE TAIL FIBER ASSEMBLY PROTEIN HOMOLOG TFAE-RELATED-RELATED"/>
    <property type="match status" value="1"/>
</dbReference>